<dbReference type="EMBL" id="DTMM01000168">
    <property type="protein sequence ID" value="HFT93879.1"/>
    <property type="molecule type" value="Genomic_DNA"/>
</dbReference>
<dbReference type="AlphaFoldDB" id="A0A7C3LU52"/>
<feature type="compositionally biased region" description="Polar residues" evidence="1">
    <location>
        <begin position="176"/>
        <end position="188"/>
    </location>
</feature>
<accession>A0A7C3LU52</accession>
<name>A0A7C3LU52_9BACT</name>
<feature type="region of interest" description="Disordered" evidence="1">
    <location>
        <begin position="160"/>
        <end position="188"/>
    </location>
</feature>
<dbReference type="SUPFAM" id="SSF143422">
    <property type="entry name" value="Transposase IS200-like"/>
    <property type="match status" value="1"/>
</dbReference>
<feature type="compositionally biased region" description="Basic and acidic residues" evidence="1">
    <location>
        <begin position="106"/>
        <end position="122"/>
    </location>
</feature>
<comment type="caution">
    <text evidence="3">The sequence shown here is derived from an EMBL/GenBank/DDBJ whole genome shotgun (WGS) entry which is preliminary data.</text>
</comment>
<dbReference type="Gene3D" id="3.30.70.1290">
    <property type="entry name" value="Transposase IS200-like"/>
    <property type="match status" value="1"/>
</dbReference>
<evidence type="ECO:0000313" key="3">
    <source>
        <dbReference type="EMBL" id="HFT93879.1"/>
    </source>
</evidence>
<dbReference type="GO" id="GO:0003677">
    <property type="term" value="F:DNA binding"/>
    <property type="evidence" value="ECO:0007669"/>
    <property type="project" value="InterPro"/>
</dbReference>
<feature type="region of interest" description="Disordered" evidence="1">
    <location>
        <begin position="104"/>
        <end position="134"/>
    </location>
</feature>
<sequence length="188" mass="20943">MDPGFPSSVCPKTPFDRKIPQTPDAFVHARSGLPLTSFSPFGESGSVHVHLFAEIPPALNVSTPVNNLKTASARRVPDRFPIHPKPIDGKPSFRYRACATGSAGRETPETVFRRAESQGTREKPRHVKSSPCPHLHCSQERERLFPSWRRSDSVLRQTRLQAPLPSFCPEKDTRSEAVSQPQVTRTIP</sequence>
<organism evidence="3">
    <name type="scientific">Leptospirillum ferriphilum</name>
    <dbReference type="NCBI Taxonomy" id="178606"/>
    <lineage>
        <taxon>Bacteria</taxon>
        <taxon>Pseudomonadati</taxon>
        <taxon>Nitrospirota</taxon>
        <taxon>Nitrospiria</taxon>
        <taxon>Nitrospirales</taxon>
        <taxon>Nitrospiraceae</taxon>
        <taxon>Leptospirillum</taxon>
    </lineage>
</organism>
<dbReference type="InterPro" id="IPR002686">
    <property type="entry name" value="Transposase_17"/>
</dbReference>
<proteinExistence type="predicted"/>
<dbReference type="GO" id="GO:0006313">
    <property type="term" value="P:DNA transposition"/>
    <property type="evidence" value="ECO:0007669"/>
    <property type="project" value="InterPro"/>
</dbReference>
<dbReference type="Pfam" id="PF01797">
    <property type="entry name" value="Y1_Tnp"/>
    <property type="match status" value="1"/>
</dbReference>
<protein>
    <recommendedName>
        <fullName evidence="2">Transposase IS200-like domain-containing protein</fullName>
    </recommendedName>
</protein>
<evidence type="ECO:0000256" key="1">
    <source>
        <dbReference type="SAM" id="MobiDB-lite"/>
    </source>
</evidence>
<reference evidence="3" key="1">
    <citation type="journal article" date="2020" name="mSystems">
        <title>Genome- and Community-Level Interaction Insights into Carbon Utilization and Element Cycling Functions of Hydrothermarchaeota in Hydrothermal Sediment.</title>
        <authorList>
            <person name="Zhou Z."/>
            <person name="Liu Y."/>
            <person name="Xu W."/>
            <person name="Pan J."/>
            <person name="Luo Z.H."/>
            <person name="Li M."/>
        </authorList>
    </citation>
    <scope>NUCLEOTIDE SEQUENCE [LARGE SCALE GENOMIC DNA]</scope>
    <source>
        <strain evidence="3">SpSt-902</strain>
    </source>
</reference>
<dbReference type="InterPro" id="IPR036515">
    <property type="entry name" value="Transposase_17_sf"/>
</dbReference>
<dbReference type="GO" id="GO:0004803">
    <property type="term" value="F:transposase activity"/>
    <property type="evidence" value="ECO:0007669"/>
    <property type="project" value="InterPro"/>
</dbReference>
<feature type="domain" description="Transposase IS200-like" evidence="2">
    <location>
        <begin position="48"/>
        <end position="93"/>
    </location>
</feature>
<gene>
    <name evidence="3" type="ORF">ENX03_08105</name>
</gene>
<evidence type="ECO:0000259" key="2">
    <source>
        <dbReference type="Pfam" id="PF01797"/>
    </source>
</evidence>